<keyword evidence="1" id="KW-0472">Membrane</keyword>
<keyword evidence="1" id="KW-0812">Transmembrane</keyword>
<protein>
    <submittedName>
        <fullName evidence="2">Anti-sigma factor</fullName>
    </submittedName>
</protein>
<organism evidence="2 3">
    <name type="scientific">Variovorax ureilyticus</name>
    <dbReference type="NCBI Taxonomy" id="1836198"/>
    <lineage>
        <taxon>Bacteria</taxon>
        <taxon>Pseudomonadati</taxon>
        <taxon>Pseudomonadota</taxon>
        <taxon>Betaproteobacteria</taxon>
        <taxon>Burkholderiales</taxon>
        <taxon>Comamonadaceae</taxon>
        <taxon>Variovorax</taxon>
    </lineage>
</organism>
<keyword evidence="1" id="KW-1133">Transmembrane helix</keyword>
<gene>
    <name evidence="2" type="ORF">WKW77_16820</name>
</gene>
<evidence type="ECO:0000313" key="2">
    <source>
        <dbReference type="EMBL" id="MEJ8812752.1"/>
    </source>
</evidence>
<accession>A0ABU8VGF4</accession>
<evidence type="ECO:0000313" key="3">
    <source>
        <dbReference type="Proteomes" id="UP001365846"/>
    </source>
</evidence>
<keyword evidence="3" id="KW-1185">Reference proteome</keyword>
<proteinExistence type="predicted"/>
<reference evidence="2 3" key="1">
    <citation type="submission" date="2024-03" db="EMBL/GenBank/DDBJ databases">
        <title>Novel species of the genus Variovorax.</title>
        <authorList>
            <person name="Liu Q."/>
            <person name="Xin Y.-H."/>
        </authorList>
    </citation>
    <scope>NUCLEOTIDE SEQUENCE [LARGE SCALE GENOMIC DNA]</scope>
    <source>
        <strain evidence="2 3">KACC 18899</strain>
    </source>
</reference>
<sequence>MQPNERDDLGRLIRQEATRHAPPPALAERIRAGLQNANGAPARVPPRPRARPGWLQAIALFGAGAATAWGLSFALLLGPAGYAIGDAVADSHVRSLMAEHLTDVASSDHHTVKPWFAGKLDFSPSVVDLAAEGHPLIGARLDYIEGQPVAALVYRSGQHVVNLFIWPDSRDGASAPQVLARRGYNMVRWTEGGMQVWAVSDMNATELQAFAKLARSQMAATPP</sequence>
<evidence type="ECO:0000256" key="1">
    <source>
        <dbReference type="SAM" id="Phobius"/>
    </source>
</evidence>
<dbReference type="EMBL" id="JBBKZU010000006">
    <property type="protein sequence ID" value="MEJ8812752.1"/>
    <property type="molecule type" value="Genomic_DNA"/>
</dbReference>
<name>A0ABU8VGF4_9BURK</name>
<dbReference type="Proteomes" id="UP001365846">
    <property type="component" value="Unassembled WGS sequence"/>
</dbReference>
<dbReference type="RefSeq" id="WP_340357992.1">
    <property type="nucleotide sequence ID" value="NZ_JBBKZU010000006.1"/>
</dbReference>
<comment type="caution">
    <text evidence="2">The sequence shown here is derived from an EMBL/GenBank/DDBJ whole genome shotgun (WGS) entry which is preliminary data.</text>
</comment>
<feature type="transmembrane region" description="Helical" evidence="1">
    <location>
        <begin position="54"/>
        <end position="77"/>
    </location>
</feature>